<evidence type="ECO:0000256" key="4">
    <source>
        <dbReference type="ARBA" id="ARBA00012780"/>
    </source>
</evidence>
<feature type="chain" id="PRO_5030060291" description="glucan endo-1,3-beta-D-glucosidase" evidence="16">
    <location>
        <begin position="23"/>
        <end position="522"/>
    </location>
</feature>
<comment type="subcellular location">
    <subcellularLocation>
        <location evidence="2">Cell membrane</location>
        <topology evidence="2">Single-pass type II membrane protein</topology>
    </subcellularLocation>
</comment>
<dbReference type="GO" id="GO:0009277">
    <property type="term" value="C:fungal-type cell wall"/>
    <property type="evidence" value="ECO:0007669"/>
    <property type="project" value="TreeGrafter"/>
</dbReference>
<keyword evidence="6" id="KW-0378">Hydrolase</keyword>
<dbReference type="GO" id="GO:0009986">
    <property type="term" value="C:cell surface"/>
    <property type="evidence" value="ECO:0007669"/>
    <property type="project" value="TreeGrafter"/>
</dbReference>
<comment type="similarity">
    <text evidence="3">Belongs to the glycosyl hydrolase 17 family.</text>
</comment>
<dbReference type="GO" id="GO:0005886">
    <property type="term" value="C:plasma membrane"/>
    <property type="evidence" value="ECO:0007669"/>
    <property type="project" value="UniProtKB-SubCell"/>
</dbReference>
<feature type="region of interest" description="Disordered" evidence="15">
    <location>
        <begin position="87"/>
        <end position="120"/>
    </location>
</feature>
<keyword evidence="10" id="KW-0961">Cell wall biogenesis/degradation</keyword>
<dbReference type="GO" id="GO:0000272">
    <property type="term" value="P:polysaccharide catabolic process"/>
    <property type="evidence" value="ECO:0007669"/>
    <property type="project" value="UniProtKB-KW"/>
</dbReference>
<evidence type="ECO:0000313" key="17">
    <source>
        <dbReference type="EMBL" id="SDA03943.1"/>
    </source>
</evidence>
<feature type="signal peptide" evidence="16">
    <location>
        <begin position="1"/>
        <end position="22"/>
    </location>
</feature>
<accession>A0A2X0LWW8</accession>
<evidence type="ECO:0000256" key="12">
    <source>
        <dbReference type="ARBA" id="ARBA00037649"/>
    </source>
</evidence>
<keyword evidence="11" id="KW-0624">Polysaccharide degradation</keyword>
<evidence type="ECO:0000256" key="2">
    <source>
        <dbReference type="ARBA" id="ARBA00004401"/>
    </source>
</evidence>
<feature type="region of interest" description="Disordered" evidence="15">
    <location>
        <begin position="182"/>
        <end position="203"/>
    </location>
</feature>
<evidence type="ECO:0000256" key="8">
    <source>
        <dbReference type="ARBA" id="ARBA00023180"/>
    </source>
</evidence>
<dbReference type="OrthoDB" id="2537096at2759"/>
<keyword evidence="9" id="KW-0119">Carbohydrate metabolism</keyword>
<comment type="catalytic activity">
    <reaction evidence="1">
        <text>Hydrolysis of (1-&gt;3)-beta-D-glucosidic linkages in (1-&gt;3)-beta-D-glucans.</text>
        <dbReference type="EC" id="3.2.1.39"/>
    </reaction>
</comment>
<dbReference type="PANTHER" id="PTHR16631">
    <property type="entry name" value="GLUCAN 1,3-BETA-GLUCOSIDASE"/>
    <property type="match status" value="1"/>
</dbReference>
<dbReference type="EC" id="3.2.1.39" evidence="4"/>
<keyword evidence="18" id="KW-1185">Reference proteome</keyword>
<evidence type="ECO:0000256" key="11">
    <source>
        <dbReference type="ARBA" id="ARBA00023326"/>
    </source>
</evidence>
<dbReference type="GO" id="GO:0005576">
    <property type="term" value="C:extracellular region"/>
    <property type="evidence" value="ECO:0007669"/>
    <property type="project" value="TreeGrafter"/>
</dbReference>
<evidence type="ECO:0000256" key="16">
    <source>
        <dbReference type="SAM" id="SignalP"/>
    </source>
</evidence>
<dbReference type="GO" id="GO:0042973">
    <property type="term" value="F:glucan endo-1,3-beta-D-glucosidase activity"/>
    <property type="evidence" value="ECO:0007669"/>
    <property type="project" value="UniProtKB-EC"/>
</dbReference>
<protein>
    <recommendedName>
        <fullName evidence="4">glucan endo-1,3-beta-D-glucosidase</fullName>
        <ecNumber evidence="4">3.2.1.39</ecNumber>
    </recommendedName>
    <alternativeName>
        <fullName evidence="14">Endo-1,3-beta-glucanase btgC</fullName>
    </alternativeName>
    <alternativeName>
        <fullName evidence="13">Laminarinase btgC</fullName>
    </alternativeName>
</protein>
<evidence type="ECO:0000256" key="6">
    <source>
        <dbReference type="ARBA" id="ARBA00022801"/>
    </source>
</evidence>
<dbReference type="AlphaFoldDB" id="A0A2X0LWW8"/>
<evidence type="ECO:0000256" key="15">
    <source>
        <dbReference type="SAM" id="MobiDB-lite"/>
    </source>
</evidence>
<dbReference type="GO" id="GO:0071555">
    <property type="term" value="P:cell wall organization"/>
    <property type="evidence" value="ECO:0007669"/>
    <property type="project" value="UniProtKB-KW"/>
</dbReference>
<evidence type="ECO:0000256" key="13">
    <source>
        <dbReference type="ARBA" id="ARBA00042373"/>
    </source>
</evidence>
<dbReference type="Proteomes" id="UP000249723">
    <property type="component" value="Unassembled WGS sequence"/>
</dbReference>
<evidence type="ECO:0000256" key="7">
    <source>
        <dbReference type="ARBA" id="ARBA00023136"/>
    </source>
</evidence>
<proteinExistence type="inferred from homology"/>
<dbReference type="SUPFAM" id="SSF51445">
    <property type="entry name" value="(Trans)glycosidases"/>
    <property type="match status" value="1"/>
</dbReference>
<dbReference type="EMBL" id="FMWP01000138">
    <property type="protein sequence ID" value="SDA03943.1"/>
    <property type="molecule type" value="Genomic_DNA"/>
</dbReference>
<name>A0A2X0LWW8_9BASI</name>
<feature type="compositionally biased region" description="Acidic residues" evidence="15">
    <location>
        <begin position="91"/>
        <end position="114"/>
    </location>
</feature>
<dbReference type="PANTHER" id="PTHR16631:SF17">
    <property type="entry name" value="GLUCAN ENDO-1,3-BETA-GLUCOSIDASE BTGC"/>
    <property type="match status" value="1"/>
</dbReference>
<dbReference type="InterPro" id="IPR050732">
    <property type="entry name" value="Beta-glucan_modifiers"/>
</dbReference>
<keyword evidence="8" id="KW-0325">Glycoprotein</keyword>
<evidence type="ECO:0000256" key="3">
    <source>
        <dbReference type="ARBA" id="ARBA00008773"/>
    </source>
</evidence>
<keyword evidence="16" id="KW-0732">Signal</keyword>
<organism evidence="17 18">
    <name type="scientific">Microbotryum saponariae</name>
    <dbReference type="NCBI Taxonomy" id="289078"/>
    <lineage>
        <taxon>Eukaryota</taxon>
        <taxon>Fungi</taxon>
        <taxon>Dikarya</taxon>
        <taxon>Basidiomycota</taxon>
        <taxon>Pucciniomycotina</taxon>
        <taxon>Microbotryomycetes</taxon>
        <taxon>Microbotryales</taxon>
        <taxon>Microbotryaceae</taxon>
        <taxon>Microbotryum</taxon>
    </lineage>
</organism>
<evidence type="ECO:0000256" key="10">
    <source>
        <dbReference type="ARBA" id="ARBA00023316"/>
    </source>
</evidence>
<evidence type="ECO:0000256" key="5">
    <source>
        <dbReference type="ARBA" id="ARBA00022475"/>
    </source>
</evidence>
<reference evidence="18" key="1">
    <citation type="submission" date="2016-10" db="EMBL/GenBank/DDBJ databases">
        <authorList>
            <person name="Jeantristanb JTB J.-T."/>
            <person name="Ricardo R."/>
        </authorList>
    </citation>
    <scope>NUCLEOTIDE SEQUENCE [LARGE SCALE GENOMIC DNA]</scope>
</reference>
<keyword evidence="7" id="KW-0472">Membrane</keyword>
<feature type="region of interest" description="Disordered" evidence="15">
    <location>
        <begin position="135"/>
        <end position="156"/>
    </location>
</feature>
<comment type="function">
    <text evidence="12">Glucanases play a role in cell expansion during growth, in cell-cell fusion during mating, and in spore release during sporulation. This enzyme may be involved in beta-glucan degradation. Active on laminarin and lichenan.</text>
</comment>
<evidence type="ECO:0000256" key="9">
    <source>
        <dbReference type="ARBA" id="ARBA00023277"/>
    </source>
</evidence>
<evidence type="ECO:0000313" key="18">
    <source>
        <dbReference type="Proteomes" id="UP000249723"/>
    </source>
</evidence>
<evidence type="ECO:0000256" key="1">
    <source>
        <dbReference type="ARBA" id="ARBA00000382"/>
    </source>
</evidence>
<sequence length="522" mass="56042">MSTINTRAVLTLVLVASLQALASPITVGPEQALAVRAPAPAVAATSRSQQGADRYARLTTLHTRDEEHLLEARLLNDMMIEQGLAVRGAEESEGEDTTEAETDNEAEVEETAEEVIERRSNSRVFAASARPILAGTRPPRVIPNPKDPDFGKPTATSVRTTITTTSTKSTATTTPRVTIATGTTTTTSTATTSTRATTTTRNAAPASIPTGLGCFPSTVRTIPTGVNYTAADLAANWWCADSTEYAFMGFSYSVEECQSPSTLLADFTRMRKQFGARYVRLYGACDAAWFNDALVDAAASANLGVYHLIWFGFDGDDQWKTPYSAFVKTMRTNPKAPFVFKNVAIGSEPLYDGVLSATDLATEILSMKSKMAPYGTKVTFSEMPYGLQINNGAPSTMAAADFVEGNVLPFFDSQATTGANAWGVVSWSLSYFASLAPGKIIRMTQTGWPSDQSVWKANTPTAVSSISSEASYYALLDSKCSWFKANGGIGWFAHIYSDDSLPGWGLLNNGNLKFPFAPKSSC</sequence>
<gene>
    <name evidence="17" type="ORF">BZ3500_MVSOF-1268-A1-R1_CHR11-1G03314</name>
</gene>
<evidence type="ECO:0000256" key="14">
    <source>
        <dbReference type="ARBA" id="ARBA00043078"/>
    </source>
</evidence>
<keyword evidence="5" id="KW-1003">Cell membrane</keyword>
<dbReference type="InterPro" id="IPR017853">
    <property type="entry name" value="GH"/>
</dbReference>